<feature type="transmembrane region" description="Helical" evidence="1">
    <location>
        <begin position="174"/>
        <end position="192"/>
    </location>
</feature>
<name>A0A7X1B7F1_9BACT</name>
<feature type="transmembrane region" description="Helical" evidence="1">
    <location>
        <begin position="118"/>
        <end position="139"/>
    </location>
</feature>
<feature type="transmembrane region" description="Helical" evidence="1">
    <location>
        <begin position="223"/>
        <end position="244"/>
    </location>
</feature>
<gene>
    <name evidence="2" type="ORF">H5P27_12115</name>
</gene>
<reference evidence="2 3" key="1">
    <citation type="submission" date="2020-07" db="EMBL/GenBank/DDBJ databases">
        <authorList>
            <person name="Feng X."/>
        </authorList>
    </citation>
    <scope>NUCLEOTIDE SEQUENCE [LARGE SCALE GENOMIC DNA]</scope>
    <source>
        <strain evidence="2 3">JCM23202</strain>
    </source>
</reference>
<evidence type="ECO:0000256" key="1">
    <source>
        <dbReference type="SAM" id="Phobius"/>
    </source>
</evidence>
<feature type="transmembrane region" description="Helical" evidence="1">
    <location>
        <begin position="398"/>
        <end position="416"/>
    </location>
</feature>
<evidence type="ECO:0000313" key="3">
    <source>
        <dbReference type="Proteomes" id="UP000526501"/>
    </source>
</evidence>
<keyword evidence="3" id="KW-1185">Reference proteome</keyword>
<dbReference type="AlphaFoldDB" id="A0A7X1B7F1"/>
<comment type="caution">
    <text evidence="2">The sequence shown here is derived from an EMBL/GenBank/DDBJ whole genome shotgun (WGS) entry which is preliminary data.</text>
</comment>
<proteinExistence type="predicted"/>
<dbReference type="RefSeq" id="WP_185660655.1">
    <property type="nucleotide sequence ID" value="NZ_CAWPOO010000012.1"/>
</dbReference>
<accession>A0A7X1B7F1</accession>
<organism evidence="2 3">
    <name type="scientific">Pelagicoccus albus</name>
    <dbReference type="NCBI Taxonomy" id="415222"/>
    <lineage>
        <taxon>Bacteria</taxon>
        <taxon>Pseudomonadati</taxon>
        <taxon>Verrucomicrobiota</taxon>
        <taxon>Opitutia</taxon>
        <taxon>Puniceicoccales</taxon>
        <taxon>Pelagicoccaceae</taxon>
        <taxon>Pelagicoccus</taxon>
    </lineage>
</organism>
<sequence length="773" mass="85545">MSRLIRVLPLLALALFLALTFRESKLRLVAIEERSVSDYNGDTLFSGEGSELRELVPSGRNDELHWIMNVQQSIRDGDGRVRNVDHDNAPEGREVHWSSVYASWIRLLAGNDEGKVEWAALAANLVLVLITTACLTVLLWRFFDPWIATLVPFSMAALLAFRDTHKLGVGDHHAPAILSVVVGLLLLMISVRQIGKSKGATLLACSSSLSFALGMWINVVSVIPVFAGLAAAIVLHGLIAKGSVSDETAGEYGRLVRFWAWSGGLFSLLCYLVEYAPANMGWRFEVNHPVYSLSWIGMGEVLALFFRFNDRSRVRRLVLGLGLLSVAPLAILLAGMDSMQIFDPFLLAMHNRYLAEFQGLFANLALGSSALRSIATLLPFVSIAAALLIWIQIRKSKPALLLLIGFFPAALLLILSLYQARWIAEASALLLPLSVALYSVSGFRLGKVLVFGGVIPGLAVFALGAFAISPDADEVRQRKIEKDVARYLRARFGESTILASPDATTNLLYYGGHKGIGTFYWENNVGLKRAARLFASPNLEEAQKRFSEAGIDFVVIYSWGGFEKEYLKLYQEYEDESIDLENAFLTRLVERQEIPNWLEPIPYRLDGQEGDLVLIFRVVPKMNPGEALAVRFEYLLEMGFADAALALVPLLERVPGSLPAQISLCRAYAMQERGQEFVEVLQGVLNLNSSSFESLELVDTVRLSGLSLLGGQRDLAAWLLEESLARLDKKMIRSLNGEDLRRLLDLVEALGLNGYTPELRSFSEAILPPSLRR</sequence>
<keyword evidence="1" id="KW-0472">Membrane</keyword>
<keyword evidence="1" id="KW-0812">Transmembrane</keyword>
<evidence type="ECO:0000313" key="2">
    <source>
        <dbReference type="EMBL" id="MBC2606789.1"/>
    </source>
</evidence>
<feature type="transmembrane region" description="Helical" evidence="1">
    <location>
        <begin position="422"/>
        <end position="441"/>
    </location>
</feature>
<dbReference type="EMBL" id="JACHVC010000012">
    <property type="protein sequence ID" value="MBC2606789.1"/>
    <property type="molecule type" value="Genomic_DNA"/>
</dbReference>
<dbReference type="Proteomes" id="UP000526501">
    <property type="component" value="Unassembled WGS sequence"/>
</dbReference>
<protein>
    <submittedName>
        <fullName evidence="2">Uncharacterized protein</fullName>
    </submittedName>
</protein>
<feature type="transmembrane region" description="Helical" evidence="1">
    <location>
        <begin position="370"/>
        <end position="391"/>
    </location>
</feature>
<feature type="transmembrane region" description="Helical" evidence="1">
    <location>
        <begin position="448"/>
        <end position="468"/>
    </location>
</feature>
<feature type="transmembrane region" description="Helical" evidence="1">
    <location>
        <begin position="318"/>
        <end position="336"/>
    </location>
</feature>
<keyword evidence="1" id="KW-1133">Transmembrane helix</keyword>
<feature type="transmembrane region" description="Helical" evidence="1">
    <location>
        <begin position="256"/>
        <end position="276"/>
    </location>
</feature>